<protein>
    <submittedName>
        <fullName evidence="1">1211_t:CDS:1</fullName>
    </submittedName>
</protein>
<evidence type="ECO:0000313" key="2">
    <source>
        <dbReference type="Proteomes" id="UP000789405"/>
    </source>
</evidence>
<dbReference type="OrthoDB" id="2215036at2759"/>
<keyword evidence="2" id="KW-1185">Reference proteome</keyword>
<gene>
    <name evidence="1" type="ORF">DERYTH_LOCUS20421</name>
</gene>
<accession>A0A9N9JL95</accession>
<feature type="non-terminal residue" evidence="1">
    <location>
        <position position="1"/>
    </location>
</feature>
<dbReference type="Proteomes" id="UP000789405">
    <property type="component" value="Unassembled WGS sequence"/>
</dbReference>
<evidence type="ECO:0000313" key="1">
    <source>
        <dbReference type="EMBL" id="CAG8786034.1"/>
    </source>
</evidence>
<feature type="non-terminal residue" evidence="1">
    <location>
        <position position="163"/>
    </location>
</feature>
<sequence>PYTMDIKESHPVIISFITDLYIDLRPLSSAPYETFTQLPNMDHVQLQKFETSLSQATESKKYVNINLLFITAFHRGMIQIPDTAPVSSTRRTVSGVYSKPVIGVLDVVEDPYYVGIHECPILASLIDKDITNITDKKELIEKIEYLQQYLRKDYAKALLVNKQ</sequence>
<proteinExistence type="predicted"/>
<dbReference type="EMBL" id="CAJVPY010024027">
    <property type="protein sequence ID" value="CAG8786034.1"/>
    <property type="molecule type" value="Genomic_DNA"/>
</dbReference>
<comment type="caution">
    <text evidence="1">The sequence shown here is derived from an EMBL/GenBank/DDBJ whole genome shotgun (WGS) entry which is preliminary data.</text>
</comment>
<reference evidence="1" key="1">
    <citation type="submission" date="2021-06" db="EMBL/GenBank/DDBJ databases">
        <authorList>
            <person name="Kallberg Y."/>
            <person name="Tangrot J."/>
            <person name="Rosling A."/>
        </authorList>
    </citation>
    <scope>NUCLEOTIDE SEQUENCE</scope>
    <source>
        <strain evidence="1">MA453B</strain>
    </source>
</reference>
<dbReference type="AlphaFoldDB" id="A0A9N9JL95"/>
<organism evidence="1 2">
    <name type="scientific">Dentiscutata erythropus</name>
    <dbReference type="NCBI Taxonomy" id="1348616"/>
    <lineage>
        <taxon>Eukaryota</taxon>
        <taxon>Fungi</taxon>
        <taxon>Fungi incertae sedis</taxon>
        <taxon>Mucoromycota</taxon>
        <taxon>Glomeromycotina</taxon>
        <taxon>Glomeromycetes</taxon>
        <taxon>Diversisporales</taxon>
        <taxon>Gigasporaceae</taxon>
        <taxon>Dentiscutata</taxon>
    </lineage>
</organism>
<name>A0A9N9JL95_9GLOM</name>